<dbReference type="Gene3D" id="3.90.650.10">
    <property type="entry name" value="PurM-like C-terminal domain"/>
    <property type="match status" value="2"/>
</dbReference>
<evidence type="ECO:0000256" key="6">
    <source>
        <dbReference type="ARBA" id="ARBA00022842"/>
    </source>
</evidence>
<dbReference type="GO" id="GO:0046872">
    <property type="term" value="F:metal ion binding"/>
    <property type="evidence" value="ECO:0007669"/>
    <property type="project" value="UniProtKB-KW"/>
</dbReference>
<keyword evidence="1 9" id="KW-0436">Ligase</keyword>
<feature type="domain" description="PurM-like C-terminal" evidence="7">
    <location>
        <begin position="445"/>
        <end position="597"/>
    </location>
</feature>
<evidence type="ECO:0000256" key="5">
    <source>
        <dbReference type="ARBA" id="ARBA00022840"/>
    </source>
</evidence>
<dbReference type="SUPFAM" id="SSF56042">
    <property type="entry name" value="PurM C-terminal domain-like"/>
    <property type="match status" value="2"/>
</dbReference>
<evidence type="ECO:0000256" key="2">
    <source>
        <dbReference type="ARBA" id="ARBA00022723"/>
    </source>
</evidence>
<dbReference type="AlphaFoldDB" id="A0A930B8T7"/>
<dbReference type="Pfam" id="PF02769">
    <property type="entry name" value="AIRS_C"/>
    <property type="match status" value="1"/>
</dbReference>
<dbReference type="InterPro" id="IPR041609">
    <property type="entry name" value="PurL_linker"/>
</dbReference>
<dbReference type="InterPro" id="IPR010141">
    <property type="entry name" value="FGAM_synthase"/>
</dbReference>
<dbReference type="SUPFAM" id="SSF52317">
    <property type="entry name" value="Class I glutamine amidotransferase-like"/>
    <property type="match status" value="1"/>
</dbReference>
<dbReference type="CDD" id="cd02203">
    <property type="entry name" value="PurL_repeat1"/>
    <property type="match status" value="1"/>
</dbReference>
<keyword evidence="3" id="KW-0547">Nucleotide-binding</keyword>
<evidence type="ECO:0000256" key="3">
    <source>
        <dbReference type="ARBA" id="ARBA00022741"/>
    </source>
</evidence>
<evidence type="ECO:0000256" key="1">
    <source>
        <dbReference type="ARBA" id="ARBA00022598"/>
    </source>
</evidence>
<dbReference type="InterPro" id="IPR036676">
    <property type="entry name" value="PurM-like_C_sf"/>
</dbReference>
<dbReference type="PANTHER" id="PTHR10099">
    <property type="entry name" value="PHOSPHORIBOSYLFORMYLGLYCINAMIDINE SYNTHASE"/>
    <property type="match status" value="1"/>
</dbReference>
<organism evidence="9 10">
    <name type="scientific">Dialister invisus</name>
    <dbReference type="NCBI Taxonomy" id="218538"/>
    <lineage>
        <taxon>Bacteria</taxon>
        <taxon>Bacillati</taxon>
        <taxon>Bacillota</taxon>
        <taxon>Negativicutes</taxon>
        <taxon>Veillonellales</taxon>
        <taxon>Veillonellaceae</taxon>
        <taxon>Dialister</taxon>
    </lineage>
</organism>
<keyword evidence="5" id="KW-0067">ATP-binding</keyword>
<dbReference type="Proteomes" id="UP000757890">
    <property type="component" value="Unassembled WGS sequence"/>
</dbReference>
<dbReference type="InterPro" id="IPR036921">
    <property type="entry name" value="PurM-like_N_sf"/>
</dbReference>
<dbReference type="Gene3D" id="3.40.50.880">
    <property type="match status" value="1"/>
</dbReference>
<dbReference type="CDD" id="cd02204">
    <property type="entry name" value="PurL_repeat2"/>
    <property type="match status" value="1"/>
</dbReference>
<dbReference type="Gene3D" id="3.30.1330.10">
    <property type="entry name" value="PurM-like, N-terminal domain"/>
    <property type="match status" value="2"/>
</dbReference>
<sequence length="1255" mass="138054">MKEKVCTLSDIRRLYVRKKENFRQGEESLTAQLKEILGERIHETAIYHRYDVDHLSSDDYEKAVATVFSEPPVDSVQEKLPKGDMVIAVEFLPGQYDQRADSAEQCLAIVTGRDGARVRCALVYVFHGDFTDGDREKILKFLVNPVESREASLEEAETLDLPVEEPKPVAVVEGVRELDDDGIDRLIKDMGLAMSHDDLAMIREYFKTEEKRDPTVTEIRVLDTYWSDHCRHTTFSTELTEVGIEDGIFTKPIKEAWNEYADTRLYVYGEKTDRPVTLMDMATVAVKALRKEGRLENLDSSEEINACTIKVTIDTVDGEEDWLLLFKNETHNHPTEIEPFGGAATCLGGCIRDPLSGRSYVYQAMRVTGAADPYTPLSETLTGKLPQKKIVVEAAKGYSSYGNQIGLATGEVKEYYHPGFMAKRMEIGAVIAAAPESHVIRERPQAGDVVILVGGRTGRDGMGGATGSSKELNTESIETCGAEVQKGNPLTERKIQCLFRRGEVTRLIKRCNDFGAGGVSVAVGELTEGLSINLDSVPKKYEGLDGTELAISESQERMAVVVRKEDADRFISYAAEENLEATVIADVNDTGRLVMTWRGDKIVDISRAFLNTNGASQRKDVYITQPDEEGFFVRPEIKDIRAMWLEAMGDLNNASQQGLAERFDSTIGAGTVLMPFGGRYQKTPADGMAAKFPVRRGQTDSASFMAHGFDPDLAEWSPFHGAVYAVLLSVTRLVAMGADWRRAYLTLQEYFEKLTDRTSWGKPAAALLGAFHMQAALGLGAIGGKDSMSGTFNDLHVPPTLVSFAVAPGKASEAVSQELKQEGNTLMLFGMPKDETGMPNLDVFKLHADFLYQEVKKGNIAAMKAVGHGGVAVTAAEMAFGNKLGVDFTTGNLPLPKYFGNFYGAIIVETAPELAEEYAKQPHTRILGTIGGDVMKIADTEISLEDLLRAYEKTLDPIFPRRAENLTGTIPVIAETEPKFRFAVKTAITRPKVFIPTMPGTNCEVDSAKAFERAGADTDIFIMRNRDAAELKESVEEMARRISRSQIVMFPGGFSAGDEPDGSGKFIAAVFRNAKLMEAMEELLHIRDGLVLGICNGFQALIKLGLVPYGEFKPLTEEAPTLTFNTIGRHLSHYVTTKVVSTRSPWLSLCRPGDLHSIPVSHGEGRFVASDEQIKTLIANGQVATLYTDSEGHPTYDSRYNLNGSNWSVEGITSPDGRVLGKMGHTERNGANIAKNIYGNKFQPLLEAGVKYFKG</sequence>
<evidence type="ECO:0000259" key="8">
    <source>
        <dbReference type="Pfam" id="PF18072"/>
    </source>
</evidence>
<dbReference type="GO" id="GO:0004642">
    <property type="term" value="F:phosphoribosylformylglycinamidine synthase activity"/>
    <property type="evidence" value="ECO:0007669"/>
    <property type="project" value="UniProtKB-EC"/>
</dbReference>
<keyword evidence="6" id="KW-0460">Magnesium</keyword>
<proteinExistence type="predicted"/>
<accession>A0A930B8T7</accession>
<dbReference type="FunFam" id="3.30.1330.10:FF:000013">
    <property type="entry name" value="Phosphoribosylformylglycinamidine synthase"/>
    <property type="match status" value="1"/>
</dbReference>
<dbReference type="SUPFAM" id="SSF55326">
    <property type="entry name" value="PurM N-terminal domain-like"/>
    <property type="match status" value="2"/>
</dbReference>
<dbReference type="PANTHER" id="PTHR10099:SF1">
    <property type="entry name" value="PHOSPHORIBOSYLFORMYLGLYCINAMIDINE SYNTHASE"/>
    <property type="match status" value="1"/>
</dbReference>
<keyword evidence="2" id="KW-0479">Metal-binding</keyword>
<name>A0A930B8T7_9FIRM</name>
<dbReference type="SMART" id="SM01211">
    <property type="entry name" value="GATase_5"/>
    <property type="match status" value="1"/>
</dbReference>
<evidence type="ECO:0000259" key="7">
    <source>
        <dbReference type="Pfam" id="PF02769"/>
    </source>
</evidence>
<keyword evidence="4" id="KW-0658">Purine biosynthesis</keyword>
<dbReference type="Pfam" id="PF13507">
    <property type="entry name" value="GATase_5"/>
    <property type="match status" value="1"/>
</dbReference>
<comment type="caution">
    <text evidence="9">The sequence shown here is derived from an EMBL/GenBank/DDBJ whole genome shotgun (WGS) entry which is preliminary data.</text>
</comment>
<evidence type="ECO:0000313" key="10">
    <source>
        <dbReference type="Proteomes" id="UP000757890"/>
    </source>
</evidence>
<evidence type="ECO:0000313" key="9">
    <source>
        <dbReference type="EMBL" id="MBF1129620.1"/>
    </source>
</evidence>
<dbReference type="GO" id="GO:0005524">
    <property type="term" value="F:ATP binding"/>
    <property type="evidence" value="ECO:0007669"/>
    <property type="project" value="UniProtKB-KW"/>
</dbReference>
<gene>
    <name evidence="9" type="ORF">HXL70_06200</name>
</gene>
<protein>
    <submittedName>
        <fullName evidence="9">Phosphoribosylformylglycinamidine synthase</fullName>
        <ecNumber evidence="9">6.3.5.3</ecNumber>
    </submittedName>
</protein>
<dbReference type="GO" id="GO:0006164">
    <property type="term" value="P:purine nucleotide biosynthetic process"/>
    <property type="evidence" value="ECO:0007669"/>
    <property type="project" value="UniProtKB-KW"/>
</dbReference>
<dbReference type="NCBIfam" id="TIGR01857">
    <property type="entry name" value="FGAM-synthase"/>
    <property type="match status" value="1"/>
</dbReference>
<dbReference type="Pfam" id="PF18072">
    <property type="entry name" value="FGAR-AT_linker"/>
    <property type="match status" value="1"/>
</dbReference>
<dbReference type="GO" id="GO:0005737">
    <property type="term" value="C:cytoplasm"/>
    <property type="evidence" value="ECO:0007669"/>
    <property type="project" value="TreeGrafter"/>
</dbReference>
<reference evidence="9" key="1">
    <citation type="submission" date="2020-04" db="EMBL/GenBank/DDBJ databases">
        <title>Deep metagenomics examines the oral microbiome during advanced dental caries in children, revealing novel taxa and co-occurrences with host molecules.</title>
        <authorList>
            <person name="Baker J.L."/>
            <person name="Morton J.T."/>
            <person name="Dinis M."/>
            <person name="Alvarez R."/>
            <person name="Tran N.C."/>
            <person name="Knight R."/>
            <person name="Edlund A."/>
        </authorList>
    </citation>
    <scope>NUCLEOTIDE SEQUENCE</scope>
    <source>
        <strain evidence="9">JCVI_32_bin.14</strain>
    </source>
</reference>
<dbReference type="InterPro" id="IPR010918">
    <property type="entry name" value="PurM-like_C_dom"/>
</dbReference>
<dbReference type="InterPro" id="IPR029062">
    <property type="entry name" value="Class_I_gatase-like"/>
</dbReference>
<dbReference type="EMBL" id="JABZMK010000037">
    <property type="protein sequence ID" value="MBF1129620.1"/>
    <property type="molecule type" value="Genomic_DNA"/>
</dbReference>
<evidence type="ECO:0000256" key="4">
    <source>
        <dbReference type="ARBA" id="ARBA00022755"/>
    </source>
</evidence>
<dbReference type="EC" id="6.3.5.3" evidence="9"/>
<feature type="domain" description="Phosphoribosylformylglycinamidine synthase linker" evidence="8">
    <location>
        <begin position="188"/>
        <end position="232"/>
    </location>
</feature>